<dbReference type="Pfam" id="PF04990">
    <property type="entry name" value="RNA_pol_Rpb1_7"/>
    <property type="match status" value="1"/>
</dbReference>
<protein>
    <recommendedName>
        <fullName evidence="2">DNA-directed RNA polymerase</fullName>
        <ecNumber evidence="2">2.7.7.6</ecNumber>
    </recommendedName>
</protein>
<proteinExistence type="predicted"/>
<dbReference type="Gene3D" id="1.10.150.390">
    <property type="match status" value="1"/>
</dbReference>
<keyword evidence="8" id="KW-0460">Magnesium</keyword>
<dbReference type="PANTHER" id="PTHR19376:SF37">
    <property type="entry name" value="DNA-DIRECTED RNA POLYMERASE II SUBUNIT RPB1"/>
    <property type="match status" value="1"/>
</dbReference>
<evidence type="ECO:0000256" key="11">
    <source>
        <dbReference type="SAM" id="MobiDB-lite"/>
    </source>
</evidence>
<evidence type="ECO:0000259" key="12">
    <source>
        <dbReference type="Pfam" id="PF04990"/>
    </source>
</evidence>
<feature type="region of interest" description="Disordered" evidence="11">
    <location>
        <begin position="55"/>
        <end position="82"/>
    </location>
</feature>
<dbReference type="Proteomes" id="UP000044841">
    <property type="component" value="Unassembled WGS sequence"/>
</dbReference>
<dbReference type="Gene3D" id="3.30.1360.140">
    <property type="match status" value="1"/>
</dbReference>
<keyword evidence="14" id="KW-1185">Reference proteome</keyword>
<dbReference type="GO" id="GO:0006351">
    <property type="term" value="P:DNA-templated transcription"/>
    <property type="evidence" value="ECO:0007669"/>
    <property type="project" value="InterPro"/>
</dbReference>
<keyword evidence="6" id="KW-0479">Metal-binding</keyword>
<dbReference type="SUPFAM" id="SSF64484">
    <property type="entry name" value="beta and beta-prime subunits of DNA dependent RNA-polymerase"/>
    <property type="match status" value="1"/>
</dbReference>
<evidence type="ECO:0000256" key="1">
    <source>
        <dbReference type="ARBA" id="ARBA00004123"/>
    </source>
</evidence>
<organism evidence="13 14">
    <name type="scientific">Rhizoctonia solani</name>
    <dbReference type="NCBI Taxonomy" id="456999"/>
    <lineage>
        <taxon>Eukaryota</taxon>
        <taxon>Fungi</taxon>
        <taxon>Dikarya</taxon>
        <taxon>Basidiomycota</taxon>
        <taxon>Agaricomycotina</taxon>
        <taxon>Agaricomycetes</taxon>
        <taxon>Cantharellales</taxon>
        <taxon>Ceratobasidiaceae</taxon>
        <taxon>Rhizoctonia</taxon>
    </lineage>
</organism>
<keyword evidence="3 13" id="KW-0240">DNA-directed RNA polymerase</keyword>
<reference evidence="13 14" key="1">
    <citation type="submission" date="2015-07" db="EMBL/GenBank/DDBJ databases">
        <authorList>
            <person name="Noorani M."/>
        </authorList>
    </citation>
    <scope>NUCLEOTIDE SEQUENCE [LARGE SCALE GENOMIC DNA]</scope>
    <source>
        <strain evidence="13">BBA 69670</strain>
    </source>
</reference>
<evidence type="ECO:0000256" key="10">
    <source>
        <dbReference type="ARBA" id="ARBA00023242"/>
    </source>
</evidence>
<dbReference type="EC" id="2.7.7.6" evidence="2"/>
<evidence type="ECO:0000256" key="5">
    <source>
        <dbReference type="ARBA" id="ARBA00022695"/>
    </source>
</evidence>
<evidence type="ECO:0000256" key="2">
    <source>
        <dbReference type="ARBA" id="ARBA00012418"/>
    </source>
</evidence>
<keyword evidence="7" id="KW-0862">Zinc</keyword>
<dbReference type="AlphaFoldDB" id="A0A0K6G2D9"/>
<keyword evidence="10" id="KW-0539">Nucleus</keyword>
<dbReference type="GO" id="GO:0003677">
    <property type="term" value="F:DNA binding"/>
    <property type="evidence" value="ECO:0007669"/>
    <property type="project" value="InterPro"/>
</dbReference>
<evidence type="ECO:0000256" key="8">
    <source>
        <dbReference type="ARBA" id="ARBA00022842"/>
    </source>
</evidence>
<dbReference type="GO" id="GO:0003899">
    <property type="term" value="F:DNA-directed RNA polymerase activity"/>
    <property type="evidence" value="ECO:0007669"/>
    <property type="project" value="UniProtKB-EC"/>
</dbReference>
<dbReference type="FunFam" id="1.10.150.390:FF:000001">
    <property type="entry name" value="DNA-directed RNA polymerase subunit"/>
    <property type="match status" value="1"/>
</dbReference>
<dbReference type="GO" id="GO:0046872">
    <property type="term" value="F:metal ion binding"/>
    <property type="evidence" value="ECO:0007669"/>
    <property type="project" value="UniProtKB-KW"/>
</dbReference>
<evidence type="ECO:0000256" key="4">
    <source>
        <dbReference type="ARBA" id="ARBA00022679"/>
    </source>
</evidence>
<evidence type="ECO:0000256" key="3">
    <source>
        <dbReference type="ARBA" id="ARBA00022478"/>
    </source>
</evidence>
<keyword evidence="4" id="KW-0808">Transferase</keyword>
<keyword evidence="5" id="KW-0548">Nucleotidyltransferase</keyword>
<gene>
    <name evidence="13" type="ORF">RSOLAG22IIIB_04954</name>
</gene>
<feature type="region of interest" description="Disordered" evidence="11">
    <location>
        <begin position="1"/>
        <end position="43"/>
    </location>
</feature>
<evidence type="ECO:0000256" key="9">
    <source>
        <dbReference type="ARBA" id="ARBA00023163"/>
    </source>
</evidence>
<dbReference type="InterPro" id="IPR038593">
    <property type="entry name" value="RNA_pol_Rpb1_7_sf"/>
</dbReference>
<dbReference type="EMBL" id="CYGV01001290">
    <property type="protein sequence ID" value="CUA72554.1"/>
    <property type="molecule type" value="Genomic_DNA"/>
</dbReference>
<sequence>MSDLPAPIFKCTKSRPNRVRPPSPSAENNEAVEEDTGTGAMGLVAKVKSEQKARAKSAAKLSFGQDEEGDSSEGAAAPKVRKSKLANPSVLRMPDTLEHATISNIGPVYDKAYLDQLKAATLHESHSFDDNSEKLILCCRPIVMQDKDNEEFENTEEDIFVCQIEHNMLDSVTLCSVKNIRQLFMVEHGKPMIGAAGELQPRSMKEWMPETDGVNFKNVLGVDGLTLRLPTPTSELCNGNAIDFDSSYVNYSRLALLTDLMTNRGTLMASTRQCINQADTGALMRCSSEETVEILMEAATVGEKDDCYSVTENVLFGQMAPMGTGSFHVALDLDMLKDVIVNQWLPIQNMMATRMGGGMTPAGGLSMTPYDCASPMQAEAWKSEGAAFLALRTSADEGLGNFPFPAFPQSPMGQGRFGGGYSPSSPGYSPTSLATFLYRSRLTCLVATL</sequence>
<keyword evidence="9" id="KW-0804">Transcription</keyword>
<comment type="subcellular location">
    <subcellularLocation>
        <location evidence="1">Nucleus</location>
    </subcellularLocation>
</comment>
<name>A0A0K6G2D9_9AGAM</name>
<dbReference type="GO" id="GO:0005665">
    <property type="term" value="C:RNA polymerase II, core complex"/>
    <property type="evidence" value="ECO:0007669"/>
    <property type="project" value="TreeGrafter"/>
</dbReference>
<accession>A0A0K6G2D9</accession>
<dbReference type="PANTHER" id="PTHR19376">
    <property type="entry name" value="DNA-DIRECTED RNA POLYMERASE"/>
    <property type="match status" value="1"/>
</dbReference>
<evidence type="ECO:0000256" key="7">
    <source>
        <dbReference type="ARBA" id="ARBA00022833"/>
    </source>
</evidence>
<evidence type="ECO:0000313" key="14">
    <source>
        <dbReference type="Proteomes" id="UP000044841"/>
    </source>
</evidence>
<evidence type="ECO:0000256" key="6">
    <source>
        <dbReference type="ARBA" id="ARBA00022723"/>
    </source>
</evidence>
<evidence type="ECO:0000313" key="13">
    <source>
        <dbReference type="EMBL" id="CUA72554.1"/>
    </source>
</evidence>
<dbReference type="InterPro" id="IPR045867">
    <property type="entry name" value="DNA-dir_RpoC_beta_prime"/>
</dbReference>
<feature type="domain" description="RNA polymerase Rpb1" evidence="12">
    <location>
        <begin position="128"/>
        <end position="174"/>
    </location>
</feature>
<dbReference type="InterPro" id="IPR007073">
    <property type="entry name" value="RNA_pol_Rpb1_7"/>
</dbReference>